<feature type="transmembrane region" description="Helical" evidence="1">
    <location>
        <begin position="92"/>
        <end position="109"/>
    </location>
</feature>
<dbReference type="Gene3D" id="1.10.3730.20">
    <property type="match status" value="1"/>
</dbReference>
<feature type="transmembrane region" description="Helical" evidence="1">
    <location>
        <begin position="269"/>
        <end position="285"/>
    </location>
</feature>
<feature type="transmembrane region" description="Helical" evidence="1">
    <location>
        <begin position="116"/>
        <end position="135"/>
    </location>
</feature>
<dbReference type="EMBL" id="PVTH01000004">
    <property type="protein sequence ID" value="PRY53115.1"/>
    <property type="molecule type" value="Genomic_DNA"/>
</dbReference>
<feature type="transmembrane region" description="Helical" evidence="1">
    <location>
        <begin position="206"/>
        <end position="229"/>
    </location>
</feature>
<dbReference type="AlphaFoldDB" id="A0A2T0U5B4"/>
<evidence type="ECO:0000256" key="1">
    <source>
        <dbReference type="SAM" id="Phobius"/>
    </source>
</evidence>
<dbReference type="Proteomes" id="UP000238034">
    <property type="component" value="Unassembled WGS sequence"/>
</dbReference>
<proteinExistence type="predicted"/>
<keyword evidence="3" id="KW-1185">Reference proteome</keyword>
<dbReference type="SUPFAM" id="SSF103481">
    <property type="entry name" value="Multidrug resistance efflux transporter EmrE"/>
    <property type="match status" value="1"/>
</dbReference>
<feature type="transmembrane region" description="Helical" evidence="1">
    <location>
        <begin position="61"/>
        <end position="80"/>
    </location>
</feature>
<feature type="transmembrane region" description="Helical" evidence="1">
    <location>
        <begin position="147"/>
        <end position="165"/>
    </location>
</feature>
<evidence type="ECO:0008006" key="4">
    <source>
        <dbReference type="Google" id="ProtNLM"/>
    </source>
</evidence>
<dbReference type="InterPro" id="IPR037185">
    <property type="entry name" value="EmrE-like"/>
</dbReference>
<keyword evidence="1" id="KW-0812">Transmembrane</keyword>
<accession>A0A2T0U5B4</accession>
<evidence type="ECO:0000313" key="2">
    <source>
        <dbReference type="EMBL" id="PRY53115.1"/>
    </source>
</evidence>
<organism evidence="2 3">
    <name type="scientific">Arcticibacter pallidicorallinus</name>
    <dbReference type="NCBI Taxonomy" id="1259464"/>
    <lineage>
        <taxon>Bacteria</taxon>
        <taxon>Pseudomonadati</taxon>
        <taxon>Bacteroidota</taxon>
        <taxon>Sphingobacteriia</taxon>
        <taxon>Sphingobacteriales</taxon>
        <taxon>Sphingobacteriaceae</taxon>
        <taxon>Arcticibacter</taxon>
    </lineage>
</organism>
<evidence type="ECO:0000313" key="3">
    <source>
        <dbReference type="Proteomes" id="UP000238034"/>
    </source>
</evidence>
<gene>
    <name evidence="2" type="ORF">B0I27_104123</name>
</gene>
<feature type="transmembrane region" description="Helical" evidence="1">
    <location>
        <begin position="177"/>
        <end position="200"/>
    </location>
</feature>
<comment type="caution">
    <text evidence="2">The sequence shown here is derived from an EMBL/GenBank/DDBJ whole genome shotgun (WGS) entry which is preliminary data.</text>
</comment>
<keyword evidence="1" id="KW-1133">Transmembrane helix</keyword>
<name>A0A2T0U5B4_9SPHI</name>
<protein>
    <recommendedName>
        <fullName evidence="4">EamA-like transporter family protein</fullName>
    </recommendedName>
</protein>
<feature type="transmembrane region" description="Helical" evidence="1">
    <location>
        <begin position="31"/>
        <end position="49"/>
    </location>
</feature>
<sequence>MVFIFLSILCNIIVSILLKVAKRYDISVPQAIVWNYAAAVVLTYSLFRPEISIPQIRESPFSIYLLLGILLPSLFVILGLSVRYTGIVRTDLAQRLSLFIPLLTAFIIFKEQMSSLKILGILVGFLAIIFSIPWHKAPLGNKNTTLGWLYPLIVFVGMGIIDILFKQVASFQAIPYTSSLFIIFVLSFLLAVVGLILAIISGKTSFGFKNLICGIILGVFNFGNILFYLKAHRAIPENPSVVFSAMNIGVIIAGSVVGVFLFREKLSRLNIWGIGIAIVAIFLISA</sequence>
<keyword evidence="1" id="KW-0472">Membrane</keyword>
<dbReference type="OrthoDB" id="1524053at2"/>
<reference evidence="2 3" key="1">
    <citation type="submission" date="2018-03" db="EMBL/GenBank/DDBJ databases">
        <title>Genomic Encyclopedia of Type Strains, Phase III (KMG-III): the genomes of soil and plant-associated and newly described type strains.</title>
        <authorList>
            <person name="Whitman W."/>
        </authorList>
    </citation>
    <scope>NUCLEOTIDE SEQUENCE [LARGE SCALE GENOMIC DNA]</scope>
    <source>
        <strain evidence="2 3">CGMCC 1.9313</strain>
    </source>
</reference>
<feature type="transmembrane region" description="Helical" evidence="1">
    <location>
        <begin position="241"/>
        <end position="263"/>
    </location>
</feature>